<evidence type="ECO:0000256" key="2">
    <source>
        <dbReference type="SAM" id="Phobius"/>
    </source>
</evidence>
<sequence length="273" mass="28445">MAGKTTTPKNKRQQVLIWTVIIGITVGACVIGAITGDSDTDVPGPAADERSGTVPILRAAADSQGICYGWQLVDTYDPVSVGSNLGDGTAVADAPGCSRWIEVYANVNYTSSSSESNDSASIRVKGSDDIEFRDLAAIESGLGRFGLDEDAFVDDPGWAVTRAATMLPLLATERGLAEPAATPTAEPATPAAPLPDAGSDFWRDRWIPLLTTAGLFLLAALFIAVGVRQRNRPTAPGRSAAPDAPSRSSRQRRGPVPAQRAGAGAAGRTREKA</sequence>
<keyword evidence="2" id="KW-1133">Transmembrane helix</keyword>
<keyword evidence="2" id="KW-0812">Transmembrane</keyword>
<dbReference type="Proteomes" id="UP001612812">
    <property type="component" value="Unassembled WGS sequence"/>
</dbReference>
<evidence type="ECO:0000313" key="4">
    <source>
        <dbReference type="Proteomes" id="UP001612812"/>
    </source>
</evidence>
<evidence type="ECO:0000256" key="1">
    <source>
        <dbReference type="SAM" id="MobiDB-lite"/>
    </source>
</evidence>
<dbReference type="PROSITE" id="PS51257">
    <property type="entry name" value="PROKAR_LIPOPROTEIN"/>
    <property type="match status" value="1"/>
</dbReference>
<name>A0ABW7ZET8_9ACTN</name>
<comment type="caution">
    <text evidence="3">The sequence shown here is derived from an EMBL/GenBank/DDBJ whole genome shotgun (WGS) entry which is preliminary data.</text>
</comment>
<feature type="transmembrane region" description="Helical" evidence="2">
    <location>
        <begin position="15"/>
        <end position="35"/>
    </location>
</feature>
<feature type="region of interest" description="Disordered" evidence="1">
    <location>
        <begin position="232"/>
        <end position="273"/>
    </location>
</feature>
<evidence type="ECO:0000313" key="3">
    <source>
        <dbReference type="EMBL" id="MFI7261048.1"/>
    </source>
</evidence>
<reference evidence="3 4" key="1">
    <citation type="submission" date="2024-10" db="EMBL/GenBank/DDBJ databases">
        <title>The Natural Products Discovery Center: Release of the First 8490 Sequenced Strains for Exploring Actinobacteria Biosynthetic Diversity.</title>
        <authorList>
            <person name="Kalkreuter E."/>
            <person name="Kautsar S.A."/>
            <person name="Yang D."/>
            <person name="Bader C.D."/>
            <person name="Teijaro C.N."/>
            <person name="Fluegel L."/>
            <person name="Davis C.M."/>
            <person name="Simpson J.R."/>
            <person name="Lauterbach L."/>
            <person name="Steele A.D."/>
            <person name="Gui C."/>
            <person name="Meng S."/>
            <person name="Li G."/>
            <person name="Viehrig K."/>
            <person name="Ye F."/>
            <person name="Su P."/>
            <person name="Kiefer A.F."/>
            <person name="Nichols A."/>
            <person name="Cepeda A.J."/>
            <person name="Yan W."/>
            <person name="Fan B."/>
            <person name="Jiang Y."/>
            <person name="Adhikari A."/>
            <person name="Zheng C.-J."/>
            <person name="Schuster L."/>
            <person name="Cowan T.M."/>
            <person name="Smanski M.J."/>
            <person name="Chevrette M.G."/>
            <person name="De Carvalho L.P.S."/>
            <person name="Shen B."/>
        </authorList>
    </citation>
    <scope>NUCLEOTIDE SEQUENCE [LARGE SCALE GENOMIC DNA]</scope>
    <source>
        <strain evidence="3 4">NPDC049845</strain>
    </source>
</reference>
<keyword evidence="2" id="KW-0472">Membrane</keyword>
<dbReference type="RefSeq" id="WP_396761055.1">
    <property type="nucleotide sequence ID" value="NZ_JBITLA010000002.1"/>
</dbReference>
<accession>A0ABW7ZET8</accession>
<gene>
    <name evidence="3" type="ORF">ACIBP4_01890</name>
</gene>
<feature type="transmembrane region" description="Helical" evidence="2">
    <location>
        <begin position="206"/>
        <end position="227"/>
    </location>
</feature>
<proteinExistence type="predicted"/>
<feature type="compositionally biased region" description="Low complexity" evidence="1">
    <location>
        <begin position="235"/>
        <end position="267"/>
    </location>
</feature>
<dbReference type="EMBL" id="JBITLE010000001">
    <property type="protein sequence ID" value="MFI7261048.1"/>
    <property type="molecule type" value="Genomic_DNA"/>
</dbReference>
<protein>
    <submittedName>
        <fullName evidence="3">Uncharacterized protein</fullName>
    </submittedName>
</protein>
<organism evidence="3 4">
    <name type="scientific">Micromonospora maritima</name>
    <dbReference type="NCBI Taxonomy" id="986711"/>
    <lineage>
        <taxon>Bacteria</taxon>
        <taxon>Bacillati</taxon>
        <taxon>Actinomycetota</taxon>
        <taxon>Actinomycetes</taxon>
        <taxon>Micromonosporales</taxon>
        <taxon>Micromonosporaceae</taxon>
        <taxon>Micromonospora</taxon>
    </lineage>
</organism>
<keyword evidence="4" id="KW-1185">Reference proteome</keyword>